<gene>
    <name evidence="1" type="ORF">RHRU231_750113</name>
</gene>
<sequence length="69" mass="7545">MTTCRACRSDLDHCHGTLVVHATTTVECTDPDCFDTSRVRHVLVIDCSELARGCGCTEVYARVGTLRVS</sequence>
<dbReference type="EMBL" id="CCSD01000089">
    <property type="protein sequence ID" value="CDZ90766.1"/>
    <property type="molecule type" value="Genomic_DNA"/>
</dbReference>
<dbReference type="OrthoDB" id="3629104at2"/>
<dbReference type="AlphaFoldDB" id="A0A098BSS2"/>
<reference evidence="1 2" key="1">
    <citation type="journal article" date="2014" name="Genome Announc.">
        <title>Draft Genome Sequence of Propane- and Butane-Oxidizing Actinobacterium Rhodococcus ruber IEGM 231.</title>
        <authorList>
            <person name="Ivshina I.B."/>
            <person name="Kuyukina M.S."/>
            <person name="Krivoruchko A.V."/>
            <person name="Barbe V."/>
            <person name="Fischer C."/>
        </authorList>
    </citation>
    <scope>NUCLEOTIDE SEQUENCE [LARGE SCALE GENOMIC DNA]</scope>
</reference>
<protein>
    <submittedName>
        <fullName evidence="1">Uncharacterized protein</fullName>
    </submittedName>
</protein>
<dbReference type="RefSeq" id="WP_017680576.1">
    <property type="nucleotide sequence ID" value="NZ_CP023714.1"/>
</dbReference>
<name>A0A098BSS2_9NOCA</name>
<accession>A0A098BSS2</accession>
<dbReference type="GeneID" id="66834250"/>
<dbReference type="Proteomes" id="UP000042997">
    <property type="component" value="Unassembled WGS sequence"/>
</dbReference>
<evidence type="ECO:0000313" key="2">
    <source>
        <dbReference type="Proteomes" id="UP000042997"/>
    </source>
</evidence>
<proteinExistence type="predicted"/>
<dbReference type="eggNOG" id="ENOG50349NW">
    <property type="taxonomic scope" value="Bacteria"/>
</dbReference>
<dbReference type="KEGG" id="rrz:CS378_20150"/>
<organism evidence="1 2">
    <name type="scientific">Rhodococcus ruber</name>
    <dbReference type="NCBI Taxonomy" id="1830"/>
    <lineage>
        <taxon>Bacteria</taxon>
        <taxon>Bacillati</taxon>
        <taxon>Actinomycetota</taxon>
        <taxon>Actinomycetes</taxon>
        <taxon>Mycobacteriales</taxon>
        <taxon>Nocardiaceae</taxon>
        <taxon>Rhodococcus</taxon>
    </lineage>
</organism>
<evidence type="ECO:0000313" key="1">
    <source>
        <dbReference type="EMBL" id="CDZ90766.1"/>
    </source>
</evidence>